<protein>
    <recommendedName>
        <fullName evidence="3">LysM domain-containing protein</fullName>
    </recommendedName>
</protein>
<dbReference type="RefSeq" id="WP_073297540.1">
    <property type="nucleotide sequence ID" value="NZ_FRAV01000051.1"/>
</dbReference>
<proteinExistence type="predicted"/>
<accession>A0A1M7JCQ4</accession>
<sequence>MQKFNKHIVQKSDTLKSVAVLYGLSTEDLKFFHNNHCKVQDMILIEITRQIEFFIPRTSVTDKSRLVNFSRGNRLVFQPEKSFSKYGVVINIENGDRKNELKYETSVRWLKTENKLHFFEIDRTSNLYLNEEEVNEIADLLAYKTSKVLYPLQLSVDESGKFNDIENTAVFKERWVKVKEEVYKEYDGETVNEYCLKIEKVLSEPDTLSLLLKNDYFIRTLFFGIYQSFGQNFKIEGVESFPIVNNAVEPNYQIEFEVDPLKDEYNLINIEGHGALHDERSIYDFTNKAPFSLIIEDNPKMNNEGNCRIVHYLNGETLLPESVYLECSIMLQEEKKIAVSIAIIDEN</sequence>
<organism evidence="1 2">
    <name type="scientific">Chryseobacterium polytrichastri</name>
    <dbReference type="NCBI Taxonomy" id="1302687"/>
    <lineage>
        <taxon>Bacteria</taxon>
        <taxon>Pseudomonadati</taxon>
        <taxon>Bacteroidota</taxon>
        <taxon>Flavobacteriia</taxon>
        <taxon>Flavobacteriales</taxon>
        <taxon>Weeksellaceae</taxon>
        <taxon>Chryseobacterium group</taxon>
        <taxon>Chryseobacterium</taxon>
    </lineage>
</organism>
<keyword evidence="2" id="KW-1185">Reference proteome</keyword>
<reference evidence="2" key="1">
    <citation type="submission" date="2016-11" db="EMBL/GenBank/DDBJ databases">
        <authorList>
            <person name="Varghese N."/>
            <person name="Submissions S."/>
        </authorList>
    </citation>
    <scope>NUCLEOTIDE SEQUENCE [LARGE SCALE GENOMIC DNA]</scope>
    <source>
        <strain evidence="2">DSM 26899</strain>
    </source>
</reference>
<dbReference type="OrthoDB" id="1267051at2"/>
<dbReference type="STRING" id="1302687.SAMN05444267_105130"/>
<evidence type="ECO:0000313" key="2">
    <source>
        <dbReference type="Proteomes" id="UP000184364"/>
    </source>
</evidence>
<evidence type="ECO:0008006" key="3">
    <source>
        <dbReference type="Google" id="ProtNLM"/>
    </source>
</evidence>
<dbReference type="EMBL" id="FRAV01000051">
    <property type="protein sequence ID" value="SHM50653.1"/>
    <property type="molecule type" value="Genomic_DNA"/>
</dbReference>
<evidence type="ECO:0000313" key="1">
    <source>
        <dbReference type="EMBL" id="SHM50653.1"/>
    </source>
</evidence>
<name>A0A1M7JCQ4_9FLAO</name>
<dbReference type="AlphaFoldDB" id="A0A1M7JCQ4"/>
<dbReference type="Proteomes" id="UP000184364">
    <property type="component" value="Unassembled WGS sequence"/>
</dbReference>
<gene>
    <name evidence="1" type="ORF">SAMN05444267_105130</name>
</gene>